<reference evidence="1" key="2">
    <citation type="journal article" date="2015" name="Fish Shellfish Immunol.">
        <title>Early steps in the European eel (Anguilla anguilla)-Vibrio vulnificus interaction in the gills: Role of the RtxA13 toxin.</title>
        <authorList>
            <person name="Callol A."/>
            <person name="Pajuelo D."/>
            <person name="Ebbesson L."/>
            <person name="Teles M."/>
            <person name="MacKenzie S."/>
            <person name="Amaro C."/>
        </authorList>
    </citation>
    <scope>NUCLEOTIDE SEQUENCE</scope>
</reference>
<dbReference type="AlphaFoldDB" id="A0A0E9QC04"/>
<accession>A0A0E9QC04</accession>
<sequence>MKSFLSSHYSLIMLTRKRE</sequence>
<protein>
    <submittedName>
        <fullName evidence="1">Uncharacterized protein</fullName>
    </submittedName>
</protein>
<dbReference type="EMBL" id="GBXM01094742">
    <property type="protein sequence ID" value="JAH13835.1"/>
    <property type="molecule type" value="Transcribed_RNA"/>
</dbReference>
<organism evidence="1">
    <name type="scientific">Anguilla anguilla</name>
    <name type="common">European freshwater eel</name>
    <name type="synonym">Muraena anguilla</name>
    <dbReference type="NCBI Taxonomy" id="7936"/>
    <lineage>
        <taxon>Eukaryota</taxon>
        <taxon>Metazoa</taxon>
        <taxon>Chordata</taxon>
        <taxon>Craniata</taxon>
        <taxon>Vertebrata</taxon>
        <taxon>Euteleostomi</taxon>
        <taxon>Actinopterygii</taxon>
        <taxon>Neopterygii</taxon>
        <taxon>Teleostei</taxon>
        <taxon>Anguilliformes</taxon>
        <taxon>Anguillidae</taxon>
        <taxon>Anguilla</taxon>
    </lineage>
</organism>
<reference evidence="1" key="1">
    <citation type="submission" date="2014-11" db="EMBL/GenBank/DDBJ databases">
        <authorList>
            <person name="Amaro Gonzalez C."/>
        </authorList>
    </citation>
    <scope>NUCLEOTIDE SEQUENCE</scope>
</reference>
<proteinExistence type="predicted"/>
<evidence type="ECO:0000313" key="1">
    <source>
        <dbReference type="EMBL" id="JAH13835.1"/>
    </source>
</evidence>
<name>A0A0E9QC04_ANGAN</name>